<comment type="function">
    <text evidence="4">RNA-binding protein involved in pre-mRNA splicing. Interacts with the PRP19C/Prp19 complex/NTC/Nineteen complex which is part of the spliceosome. Involved in regulating splice site selection. Binds preferentially RNA with A/C rich sequences and poly-C stretches.</text>
</comment>
<dbReference type="PANTHER" id="PTHR15744">
    <property type="entry name" value="BLOM7"/>
    <property type="match status" value="1"/>
</dbReference>
<dbReference type="SUPFAM" id="SSF54791">
    <property type="entry name" value="Eukaryotic type KH-domain (KH-domain type I)"/>
    <property type="match status" value="2"/>
</dbReference>
<dbReference type="PANTHER" id="PTHR15744:SF0">
    <property type="entry name" value="KH HOMOLOGY DOMAIN-CONTAINING PROTEIN 4"/>
    <property type="match status" value="1"/>
</dbReference>
<evidence type="ECO:0000256" key="3">
    <source>
        <dbReference type="ARBA" id="ARBA00030267"/>
    </source>
</evidence>
<comment type="similarity">
    <text evidence="1">Belongs to the KHDC4 family.</text>
</comment>
<reference evidence="6" key="1">
    <citation type="submission" date="2025-08" db="UniProtKB">
        <authorList>
            <consortium name="RefSeq"/>
        </authorList>
    </citation>
    <scope>IDENTIFICATION</scope>
</reference>
<dbReference type="GO" id="GO:0005634">
    <property type="term" value="C:nucleus"/>
    <property type="evidence" value="ECO:0007669"/>
    <property type="project" value="InterPro"/>
</dbReference>
<dbReference type="InterPro" id="IPR036612">
    <property type="entry name" value="KH_dom_type_1_sf"/>
</dbReference>
<dbReference type="CDD" id="cd22386">
    <property type="entry name" value="KH-I_KHDC4_rpt2"/>
    <property type="match status" value="1"/>
</dbReference>
<dbReference type="RefSeq" id="XP_029646402.1">
    <property type="nucleotide sequence ID" value="XM_029790542.2"/>
</dbReference>
<dbReference type="InterPro" id="IPR056149">
    <property type="entry name" value="PRP5/DDX46/KHDC4_KH"/>
</dbReference>
<accession>A0A6P7T829</accession>
<evidence type="ECO:0000256" key="2">
    <source>
        <dbReference type="ARBA" id="ARBA00017795"/>
    </source>
</evidence>
<dbReference type="FunFam" id="3.30.1370.10:FF:000037">
    <property type="entry name" value="KH domain protein"/>
    <property type="match status" value="1"/>
</dbReference>
<name>A0A6P7T829_9MOLL</name>
<dbReference type="InterPro" id="IPR047890">
    <property type="entry name" value="KHDC4_KH-I_first"/>
</dbReference>
<proteinExistence type="inferred from homology"/>
<evidence type="ECO:0000313" key="6">
    <source>
        <dbReference type="RefSeq" id="XP_029646402.1"/>
    </source>
</evidence>
<dbReference type="InterPro" id="IPR031121">
    <property type="entry name" value="RIK/BLOM7"/>
</dbReference>
<dbReference type="InterPro" id="IPR055256">
    <property type="entry name" value="KH_1_KHDC4/BBP-like"/>
</dbReference>
<dbReference type="CDD" id="cd22385">
    <property type="entry name" value="KH-I_KHDC4_rpt1"/>
    <property type="match status" value="1"/>
</dbReference>
<dbReference type="InterPro" id="IPR047889">
    <property type="entry name" value="KHDC4_KH-I_second"/>
</dbReference>
<sequence length="1009" mass="106849">MAAIERSQIAQSKSSLEAAAEAAAKVNAMLIAKGKLKPSQLVQPVVNAKSKPVQEHTGINIGPVSHPGNLIVAAVVINDVPTHCRNMLTKGTAQEEISKLSGASVSTRGRYMSPEDKIKFAGQAKEKPLYLCVQGPTQETVDNAVSRINEIIANGLRPKGSRFSPIVRPPSNLPPGVRPPPINQPPPTMMSFQPQHHQSLTFVQEKLFIGLEHAPPTFDVKTKILGPAGCFLQHIQNETGAKVTLRGKGSNFIESTSGREAFEPMHIHLQHANIMGLQQAKQLAENLIQTVQQDYAQFQQALAAIPASMSPGTATLLAGLQQQTSANPNCGPGGMMAQQQSIPQLSVSQQPQYSQIPGPGMQTVTSLPPTFQQVLPTSSVVLSANSLPASLTSMPPPTLVSQASAQGMASSANAGGLVIPVSYSTSLTPMPMVTSLSTSPLLSVGAGPPPAAPAGQMDASGSLLPNASLPPPLLQVSTAPGMSQYATTTNDPFLGNANLGNPQPAQVIVGQQTVTPLGMSLSGGNPQMAPQYGSPVPNSIAPPMNALQPGVQFVSQQQLPPAGQPPPPYYGQFSGSAASLPMSLPAAATYTVAPTTYAITTTGYAYNVGPPKDDSVQPPPPPPHHAPPSQSPVPPQQPPKRRFTEEKPEDKIPENLLGYQHGPPQLANMIASGPPPPVVGSHHQSPVTQSFTQPLVAVTQTSQVYEEFRNQGFANPPPVNQPAFVTPPPPPPPSHSPSPERSEVDKHLMPPPPPPGSKRTAQHQGGTETQEQRKKIKGALGSVAVYGSDDEEDDSSSPSRQQQQQRTVPYSQSSSTNAAYVHQGQPSPPPPSLPANHYDQYLPGQVSTSSQQQQPLQHGQYSPPDPNNGTPYQPCSSPTNFASKQSTTQPQQNNHRNSYEQILSTQASQFGVPRPLSQSTFATSTTGLQTSPAYIPQQQPQQQQQQQQQQPQPPQFNGHTSAVAANQGYLQQFANQPPPSQQFSGQPSNQAPPFQPPPPPGMSYWMSPA</sequence>
<organism evidence="5 6">
    <name type="scientific">Octopus sinensis</name>
    <name type="common">East Asian common octopus</name>
    <dbReference type="NCBI Taxonomy" id="2607531"/>
    <lineage>
        <taxon>Eukaryota</taxon>
        <taxon>Metazoa</taxon>
        <taxon>Spiralia</taxon>
        <taxon>Lophotrochozoa</taxon>
        <taxon>Mollusca</taxon>
        <taxon>Cephalopoda</taxon>
        <taxon>Coleoidea</taxon>
        <taxon>Octopodiformes</taxon>
        <taxon>Octopoda</taxon>
        <taxon>Incirrata</taxon>
        <taxon>Octopodidae</taxon>
        <taxon>Octopus</taxon>
    </lineage>
</organism>
<evidence type="ECO:0000256" key="4">
    <source>
        <dbReference type="ARBA" id="ARBA00045732"/>
    </source>
</evidence>
<protein>
    <recommendedName>
        <fullName evidence="2">KH homology domain-containing protein 4</fullName>
    </recommendedName>
    <alternativeName>
        <fullName evidence="3">Brings lots of money 7</fullName>
    </alternativeName>
</protein>
<gene>
    <name evidence="6" type="primary">LOC115220420</name>
</gene>
<dbReference type="Proteomes" id="UP000515154">
    <property type="component" value="Linkage group LG16"/>
</dbReference>
<dbReference type="Pfam" id="PF22675">
    <property type="entry name" value="KH-I_KHDC4-BBP"/>
    <property type="match status" value="1"/>
</dbReference>
<evidence type="ECO:0000313" key="5">
    <source>
        <dbReference type="Proteomes" id="UP000515154"/>
    </source>
</evidence>
<evidence type="ECO:0000256" key="1">
    <source>
        <dbReference type="ARBA" id="ARBA00006093"/>
    </source>
</evidence>
<dbReference type="Gene3D" id="3.30.1370.10">
    <property type="entry name" value="K Homology domain, type 1"/>
    <property type="match status" value="2"/>
</dbReference>
<dbReference type="AlphaFoldDB" id="A0A6P7T829"/>
<dbReference type="Pfam" id="PF23469">
    <property type="entry name" value="KH_12"/>
    <property type="match status" value="1"/>
</dbReference>
<dbReference type="KEGG" id="osn:115220420"/>
<dbReference type="GO" id="GO:0003723">
    <property type="term" value="F:RNA binding"/>
    <property type="evidence" value="ECO:0007669"/>
    <property type="project" value="InterPro"/>
</dbReference>
<keyword evidence="5" id="KW-1185">Reference proteome</keyword>